<evidence type="ECO:0000313" key="2">
    <source>
        <dbReference type="Proteomes" id="UP000070589"/>
    </source>
</evidence>
<organism evidence="1 2">
    <name type="scientific">candidate division MSBL1 archaeon SCGC-AAA259D14</name>
    <dbReference type="NCBI Taxonomy" id="1698261"/>
    <lineage>
        <taxon>Archaea</taxon>
        <taxon>Methanobacteriati</taxon>
        <taxon>Methanobacteriota</taxon>
        <taxon>candidate division MSBL1</taxon>
    </lineage>
</organism>
<dbReference type="Proteomes" id="UP000070589">
    <property type="component" value="Unassembled WGS sequence"/>
</dbReference>
<gene>
    <name evidence="1" type="ORF">AKJ62_01460</name>
</gene>
<dbReference type="EMBL" id="LHXL01000011">
    <property type="protein sequence ID" value="KXA90172.1"/>
    <property type="molecule type" value="Genomic_DNA"/>
</dbReference>
<accession>A0A133U7J9</accession>
<protein>
    <submittedName>
        <fullName evidence="1">Uncharacterized protein</fullName>
    </submittedName>
</protein>
<keyword evidence="2" id="KW-1185">Reference proteome</keyword>
<evidence type="ECO:0000313" key="1">
    <source>
        <dbReference type="EMBL" id="KXA90172.1"/>
    </source>
</evidence>
<sequence length="75" mass="8586">MDESSGCEIFVLLVFRGLAEILTRSGTYSSLWFSQRSEKIIETLWGLFFGSRVFSIFFDPDFGDQGGLLVIEYIF</sequence>
<name>A0A133U7J9_9EURY</name>
<comment type="caution">
    <text evidence="1">The sequence shown here is derived from an EMBL/GenBank/DDBJ whole genome shotgun (WGS) entry which is preliminary data.</text>
</comment>
<dbReference type="AlphaFoldDB" id="A0A133U7J9"/>
<reference evidence="1 2" key="1">
    <citation type="journal article" date="2016" name="Sci. Rep.">
        <title>Metabolic traits of an uncultured archaeal lineage -MSBL1- from brine pools of the Red Sea.</title>
        <authorList>
            <person name="Mwirichia R."/>
            <person name="Alam I."/>
            <person name="Rashid M."/>
            <person name="Vinu M."/>
            <person name="Ba-Alawi W."/>
            <person name="Anthony Kamau A."/>
            <person name="Kamanda Ngugi D."/>
            <person name="Goker M."/>
            <person name="Klenk H.P."/>
            <person name="Bajic V."/>
            <person name="Stingl U."/>
        </authorList>
    </citation>
    <scope>NUCLEOTIDE SEQUENCE [LARGE SCALE GENOMIC DNA]</scope>
    <source>
        <strain evidence="1">SCGC-AAA259D14</strain>
    </source>
</reference>
<proteinExistence type="predicted"/>